<accession>A0A450ZWS1</accession>
<gene>
    <name evidence="2" type="ORF">BECKTUN1418D_GA0071000_10782</name>
    <name evidence="3" type="ORF">BECKTUN1418E_GA0071001_107515</name>
    <name evidence="1" type="ORF">BECKTUN1418F_GA0071002_107815</name>
</gene>
<dbReference type="EMBL" id="CAADFY010000078">
    <property type="protein sequence ID" value="VFK56010.1"/>
    <property type="molecule type" value="Genomic_DNA"/>
</dbReference>
<evidence type="ECO:0000313" key="2">
    <source>
        <dbReference type="EMBL" id="VFK58207.1"/>
    </source>
</evidence>
<reference evidence="2" key="1">
    <citation type="submission" date="2019-02" db="EMBL/GenBank/DDBJ databases">
        <authorList>
            <person name="Gruber-Vodicka R. H."/>
            <person name="Seah K. B. B."/>
        </authorList>
    </citation>
    <scope>NUCLEOTIDE SEQUENCE</scope>
    <source>
        <strain evidence="2">BECK_BY1</strain>
        <strain evidence="3">BECK_BY2</strain>
        <strain evidence="1">BECK_BY3</strain>
    </source>
</reference>
<dbReference type="EMBL" id="CAADFV010000075">
    <property type="protein sequence ID" value="VFK62185.1"/>
    <property type="molecule type" value="Genomic_DNA"/>
</dbReference>
<organism evidence="2">
    <name type="scientific">Candidatus Kentrum sp. TUN</name>
    <dbReference type="NCBI Taxonomy" id="2126343"/>
    <lineage>
        <taxon>Bacteria</taxon>
        <taxon>Pseudomonadati</taxon>
        <taxon>Pseudomonadota</taxon>
        <taxon>Gammaproteobacteria</taxon>
        <taxon>Candidatus Kentrum</taxon>
    </lineage>
</organism>
<evidence type="ECO:0000313" key="1">
    <source>
        <dbReference type="EMBL" id="VFK56010.1"/>
    </source>
</evidence>
<proteinExistence type="predicted"/>
<name>A0A450ZWS1_9GAMM</name>
<evidence type="ECO:0000313" key="3">
    <source>
        <dbReference type="EMBL" id="VFK62185.1"/>
    </source>
</evidence>
<sequence length="143" mass="16563">MTPSYRAALYSRPFQVQITQGTMIRIKEPGHPVRNTELMRNRSRVRSAVKTRITFDRQVFHAVRPVDHGDIEREDALHSITYHLRPYLGKARNVPPLRFVTSRIKMAKRFVVCLEIKPTPWILASRGAFPPLFIFVIRPITGS</sequence>
<dbReference type="EMBL" id="CAADFX010000078">
    <property type="protein sequence ID" value="VFK58207.1"/>
    <property type="molecule type" value="Genomic_DNA"/>
</dbReference>
<protein>
    <submittedName>
        <fullName evidence="2">Uncharacterized protein</fullName>
    </submittedName>
</protein>
<dbReference type="AlphaFoldDB" id="A0A450ZWS1"/>